<dbReference type="EMBL" id="JAFIQS020000003">
    <property type="protein sequence ID" value="KAH9483497.1"/>
    <property type="molecule type" value="Genomic_DNA"/>
</dbReference>
<protein>
    <submittedName>
        <fullName evidence="1">Uncharacterized protein</fullName>
    </submittedName>
</protein>
<accession>A0ACB8H750</accession>
<gene>
    <name evidence="1" type="ORF">JR316_0002965</name>
</gene>
<reference evidence="1" key="1">
    <citation type="submission" date="2021-10" db="EMBL/GenBank/DDBJ databases">
        <title>Psilocybe cubensis genome.</title>
        <authorList>
            <person name="Mckernan K.J."/>
            <person name="Crawford S."/>
            <person name="Trippe A."/>
            <person name="Kane L.T."/>
            <person name="Mclaughlin S."/>
        </authorList>
    </citation>
    <scope>NUCLEOTIDE SEQUENCE</scope>
    <source>
        <strain evidence="1">MGC-MH-2018</strain>
    </source>
</reference>
<organism evidence="1 2">
    <name type="scientific">Psilocybe cubensis</name>
    <name type="common">Psychedelic mushroom</name>
    <name type="synonym">Stropharia cubensis</name>
    <dbReference type="NCBI Taxonomy" id="181762"/>
    <lineage>
        <taxon>Eukaryota</taxon>
        <taxon>Fungi</taxon>
        <taxon>Dikarya</taxon>
        <taxon>Basidiomycota</taxon>
        <taxon>Agaricomycotina</taxon>
        <taxon>Agaricomycetes</taxon>
        <taxon>Agaricomycetidae</taxon>
        <taxon>Agaricales</taxon>
        <taxon>Agaricineae</taxon>
        <taxon>Strophariaceae</taxon>
        <taxon>Psilocybe</taxon>
    </lineage>
</organism>
<proteinExistence type="predicted"/>
<evidence type="ECO:0000313" key="2">
    <source>
        <dbReference type="Proteomes" id="UP000664032"/>
    </source>
</evidence>
<sequence>MKRFHPVPSKTEDSSSRRIPLGFGNAVVLQTMLIALLVHVPENCMAIGTGFGQLFRGVGQVGGVAISSAIFQSKLETELRKRIQGPDADDWVKKIRQNARLIIQLDPDMQRKARDAYSIPDKKLEHRKPRPKSSQEPTEPSTQTSSSSGFDSHEEPASSSSATPFDSDGDDDNDNDFNDPNKTQDFRKTPRRRLSTYENADEVIADLEQNKVANTGRMQR</sequence>
<name>A0ACB8H750_PSICU</name>
<keyword evidence="2" id="KW-1185">Reference proteome</keyword>
<dbReference type="Proteomes" id="UP000664032">
    <property type="component" value="Unassembled WGS sequence"/>
</dbReference>
<comment type="caution">
    <text evidence="1">The sequence shown here is derived from an EMBL/GenBank/DDBJ whole genome shotgun (WGS) entry which is preliminary data.</text>
</comment>
<evidence type="ECO:0000313" key="1">
    <source>
        <dbReference type="EMBL" id="KAH9483497.1"/>
    </source>
</evidence>